<dbReference type="Proteomes" id="UP000533724">
    <property type="component" value="Unassembled WGS sequence"/>
</dbReference>
<gene>
    <name evidence="1" type="ORF">GGE15_000638</name>
</gene>
<proteinExistence type="predicted"/>
<dbReference type="RefSeq" id="WP_184497707.1">
    <property type="nucleotide sequence ID" value="NZ_JACIHI010000001.1"/>
</dbReference>
<dbReference type="AlphaFoldDB" id="A0A7W6XTN6"/>
<dbReference type="EMBL" id="JACIHI010000001">
    <property type="protein sequence ID" value="MBB4437407.1"/>
    <property type="molecule type" value="Genomic_DNA"/>
</dbReference>
<protein>
    <submittedName>
        <fullName evidence="1">Uncharacterized protein</fullName>
    </submittedName>
</protein>
<evidence type="ECO:0000313" key="1">
    <source>
        <dbReference type="EMBL" id="MBB4437407.1"/>
    </source>
</evidence>
<evidence type="ECO:0000313" key="2">
    <source>
        <dbReference type="Proteomes" id="UP000533724"/>
    </source>
</evidence>
<comment type="caution">
    <text evidence="1">The sequence shown here is derived from an EMBL/GenBank/DDBJ whole genome shotgun (WGS) entry which is preliminary data.</text>
</comment>
<sequence length="131" mass="13340">MASKDTYDNIKLVSTVVPAVNAAATVTGTTVDTVGFESATLLVNVGAVAGAGNVTLKLQHSDTTTDGDFVDVPAAQLLGVIPAVLVAATVYKQGYIGAKRYLRAKGTLNSGTSVAYDASFVLAHARSKPVA</sequence>
<reference evidence="1 2" key="1">
    <citation type="submission" date="2020-08" db="EMBL/GenBank/DDBJ databases">
        <title>Genomic Encyclopedia of Type Strains, Phase IV (KMG-V): Genome sequencing to study the core and pangenomes of soil and plant-associated prokaryotes.</title>
        <authorList>
            <person name="Whitman W."/>
        </authorList>
    </citation>
    <scope>NUCLEOTIDE SEQUENCE [LARGE SCALE GENOMIC DNA]</scope>
    <source>
        <strain evidence="1 2">SEMIA 414</strain>
    </source>
</reference>
<accession>A0A7W6XTN6</accession>
<organism evidence="1 2">
    <name type="scientific">Rhizobium esperanzae</name>
    <dbReference type="NCBI Taxonomy" id="1967781"/>
    <lineage>
        <taxon>Bacteria</taxon>
        <taxon>Pseudomonadati</taxon>
        <taxon>Pseudomonadota</taxon>
        <taxon>Alphaproteobacteria</taxon>
        <taxon>Hyphomicrobiales</taxon>
        <taxon>Rhizobiaceae</taxon>
        <taxon>Rhizobium/Agrobacterium group</taxon>
        <taxon>Rhizobium</taxon>
    </lineage>
</organism>
<name>A0A7W6XTN6_9HYPH</name>